<dbReference type="SUPFAM" id="SSF53335">
    <property type="entry name" value="S-adenosyl-L-methionine-dependent methyltransferases"/>
    <property type="match status" value="1"/>
</dbReference>
<gene>
    <name evidence="5" type="ORF">E1832_16505</name>
</gene>
<dbReference type="EMBL" id="SMUV01000071">
    <property type="protein sequence ID" value="TDK43873.1"/>
    <property type="molecule type" value="Genomic_DNA"/>
</dbReference>
<dbReference type="Proteomes" id="UP000295301">
    <property type="component" value="Unassembled WGS sequence"/>
</dbReference>
<evidence type="ECO:0000256" key="2">
    <source>
        <dbReference type="ARBA" id="ARBA00022679"/>
    </source>
</evidence>
<keyword evidence="3" id="KW-0680">Restriction system</keyword>
<keyword evidence="6" id="KW-1185">Reference proteome</keyword>
<evidence type="ECO:0000256" key="1">
    <source>
        <dbReference type="ARBA" id="ARBA00022603"/>
    </source>
</evidence>
<evidence type="ECO:0000256" key="4">
    <source>
        <dbReference type="ARBA" id="ARBA00047422"/>
    </source>
</evidence>
<organism evidence="5 6">
    <name type="scientific">Antarcticimicrobium luteum</name>
    <dbReference type="NCBI Taxonomy" id="2547397"/>
    <lineage>
        <taxon>Bacteria</taxon>
        <taxon>Pseudomonadati</taxon>
        <taxon>Pseudomonadota</taxon>
        <taxon>Alphaproteobacteria</taxon>
        <taxon>Rhodobacterales</taxon>
        <taxon>Paracoccaceae</taxon>
        <taxon>Antarcticimicrobium</taxon>
    </lineage>
</organism>
<dbReference type="GO" id="GO:0032259">
    <property type="term" value="P:methylation"/>
    <property type="evidence" value="ECO:0007669"/>
    <property type="project" value="UniProtKB-KW"/>
</dbReference>
<dbReference type="GO" id="GO:0003886">
    <property type="term" value="F:DNA (cytosine-5-)-methyltransferase activity"/>
    <property type="evidence" value="ECO:0007669"/>
    <property type="project" value="UniProtKB-EC"/>
</dbReference>
<proteinExistence type="predicted"/>
<name>A0A4R5UX35_9RHOB</name>
<dbReference type="InterPro" id="IPR029063">
    <property type="entry name" value="SAM-dependent_MTases_sf"/>
</dbReference>
<sequence>MPKSRRKSSTAPARRPAIARGVMRYVVEAKQPFVISVAHGYSGGRREYPIGDPLGTVSAGGIQHGLVAPTLAPFSTQGQHGGHNRPMDAPHHTITASTKDYNGIVVPTLVQTGYGERPGQAPRVPGLDKPLGTVVAGGAKHALVATFLAQHNAGPRMERNAGRSATAPLSTLTTRGTQQQVVAASLLSLHGTSRRDASIEAPHPTICAGGGHGALVAAFLQKYYGQGLGQEAGEPLHTLSTRDTFGLVTVEIDGATYAIADIGMRMLTPREMFRAQGFPDSYRIETAPDGRTFTKTEQTRMCGNSVCPPLAEALARANCAHVAEREEQAA</sequence>
<comment type="catalytic activity">
    <reaction evidence="4">
        <text>a 2'-deoxycytidine in DNA + S-adenosyl-L-methionine = a 5-methyl-2'-deoxycytidine in DNA + S-adenosyl-L-homocysteine + H(+)</text>
        <dbReference type="Rhea" id="RHEA:13681"/>
        <dbReference type="Rhea" id="RHEA-COMP:11369"/>
        <dbReference type="Rhea" id="RHEA-COMP:11370"/>
        <dbReference type="ChEBI" id="CHEBI:15378"/>
        <dbReference type="ChEBI" id="CHEBI:57856"/>
        <dbReference type="ChEBI" id="CHEBI:59789"/>
        <dbReference type="ChEBI" id="CHEBI:85452"/>
        <dbReference type="ChEBI" id="CHEBI:85454"/>
        <dbReference type="EC" id="2.1.1.37"/>
    </reaction>
</comment>
<dbReference type="GO" id="GO:0009307">
    <property type="term" value="P:DNA restriction-modification system"/>
    <property type="evidence" value="ECO:0007669"/>
    <property type="project" value="UniProtKB-KW"/>
</dbReference>
<keyword evidence="1" id="KW-0489">Methyltransferase</keyword>
<dbReference type="Gene3D" id="3.90.120.10">
    <property type="entry name" value="DNA Methylase, subunit A, domain 2"/>
    <property type="match status" value="1"/>
</dbReference>
<accession>A0A4R5UX35</accession>
<comment type="caution">
    <text evidence="5">The sequence shown here is derived from an EMBL/GenBank/DDBJ whole genome shotgun (WGS) entry which is preliminary data.</text>
</comment>
<dbReference type="InterPro" id="IPR001525">
    <property type="entry name" value="C5_MeTfrase"/>
</dbReference>
<evidence type="ECO:0000313" key="6">
    <source>
        <dbReference type="Proteomes" id="UP000295301"/>
    </source>
</evidence>
<dbReference type="AlphaFoldDB" id="A0A4R5UX35"/>
<evidence type="ECO:0000256" key="3">
    <source>
        <dbReference type="ARBA" id="ARBA00022747"/>
    </source>
</evidence>
<keyword evidence="2" id="KW-0808">Transferase</keyword>
<reference evidence="5 6" key="1">
    <citation type="submission" date="2019-03" db="EMBL/GenBank/DDBJ databases">
        <title>Ruegeria lutea sp. nov., a novel strain, isolated from marine sediment, the Masan Bay, South Korea.</title>
        <authorList>
            <person name="Kim J."/>
            <person name="Kim D.-Y."/>
            <person name="Lee S.-S."/>
        </authorList>
    </citation>
    <scope>NUCLEOTIDE SEQUENCE [LARGE SCALE GENOMIC DNA]</scope>
    <source>
        <strain evidence="5 6">318-1</strain>
    </source>
</reference>
<dbReference type="Pfam" id="PF00145">
    <property type="entry name" value="DNA_methylase"/>
    <property type="match status" value="1"/>
</dbReference>
<protein>
    <submittedName>
        <fullName evidence="5">Uncharacterized protein</fullName>
    </submittedName>
</protein>
<dbReference type="OrthoDB" id="9813719at2"/>
<evidence type="ECO:0000313" key="5">
    <source>
        <dbReference type="EMBL" id="TDK43873.1"/>
    </source>
</evidence>